<proteinExistence type="predicted"/>
<gene>
    <name evidence="1" type="ORF">HFQ13_02355</name>
</gene>
<sequence>MQATVEWTGSGGVAFVAHADSGHGVVMDGSPDIGGHNLGARPMEMVLMGLGGCSSIDVLMILQKSRQDVRSCRVEISAERAEQDPKVFTEIHLQFFVTGKDLDPRRVAHAIQLSADKYCSVSIMLAKTAKITHDYTLTAVD</sequence>
<dbReference type="Gene3D" id="2.20.25.10">
    <property type="match status" value="1"/>
</dbReference>
<reference evidence="1" key="1">
    <citation type="journal article" date="2021" name="ISME J.">
        <title>Genomic evolution of the class Acidithiobacillia: deep-branching Proteobacteria living in extreme acidic conditions.</title>
        <authorList>
            <person name="Moya-Beltran A."/>
            <person name="Beard S."/>
            <person name="Rojas-Villalobos C."/>
            <person name="Issotta F."/>
            <person name="Gallardo Y."/>
            <person name="Ulloa R."/>
            <person name="Giaveno A."/>
            <person name="Degli Esposti M."/>
            <person name="Johnson D.B."/>
            <person name="Quatrini R."/>
        </authorList>
    </citation>
    <scope>NUCLEOTIDE SEQUENCE</scope>
    <source>
        <strain evidence="1">VAN18-1</strain>
    </source>
</reference>
<dbReference type="SUPFAM" id="SSF82784">
    <property type="entry name" value="OsmC-like"/>
    <property type="match status" value="1"/>
</dbReference>
<dbReference type="AlphaFoldDB" id="A0AAE2YNF1"/>
<evidence type="ECO:0000313" key="2">
    <source>
        <dbReference type="Proteomes" id="UP001197378"/>
    </source>
</evidence>
<dbReference type="Proteomes" id="UP001197378">
    <property type="component" value="Unassembled WGS sequence"/>
</dbReference>
<dbReference type="Pfam" id="PF02566">
    <property type="entry name" value="OsmC"/>
    <property type="match status" value="1"/>
</dbReference>
<dbReference type="RefSeq" id="WP_215871380.1">
    <property type="nucleotide sequence ID" value="NZ_JAAXYO010000033.1"/>
</dbReference>
<keyword evidence="2" id="KW-1185">Reference proteome</keyword>
<dbReference type="EMBL" id="JAAXYO010000033">
    <property type="protein sequence ID" value="MBU2787061.1"/>
    <property type="molecule type" value="Genomic_DNA"/>
</dbReference>
<dbReference type="InterPro" id="IPR003718">
    <property type="entry name" value="OsmC/Ohr_fam"/>
</dbReference>
<dbReference type="PANTHER" id="PTHR34352">
    <property type="entry name" value="PROTEIN YHFA"/>
    <property type="match status" value="1"/>
</dbReference>
<evidence type="ECO:0000313" key="1">
    <source>
        <dbReference type="EMBL" id="MBU2787061.1"/>
    </source>
</evidence>
<dbReference type="PANTHER" id="PTHR34352:SF1">
    <property type="entry name" value="PROTEIN YHFA"/>
    <property type="match status" value="1"/>
</dbReference>
<dbReference type="NCBIfam" id="NF008009">
    <property type="entry name" value="PRK10738.1"/>
    <property type="match status" value="1"/>
</dbReference>
<dbReference type="InterPro" id="IPR036102">
    <property type="entry name" value="OsmC/Ohrsf"/>
</dbReference>
<name>A0AAE2YNF1_9PROT</name>
<accession>A0AAE2YNF1</accession>
<dbReference type="InterPro" id="IPR015946">
    <property type="entry name" value="KH_dom-like_a/b"/>
</dbReference>
<protein>
    <submittedName>
        <fullName evidence="1">OsmC family protein</fullName>
    </submittedName>
</protein>
<dbReference type="Gene3D" id="3.30.300.20">
    <property type="match status" value="1"/>
</dbReference>
<comment type="caution">
    <text evidence="1">The sequence shown here is derived from an EMBL/GenBank/DDBJ whole genome shotgun (WGS) entry which is preliminary data.</text>
</comment>
<organism evidence="1 2">
    <name type="scientific">Igneacidithiobacillus copahuensis</name>
    <dbReference type="NCBI Taxonomy" id="2724909"/>
    <lineage>
        <taxon>Bacteria</taxon>
        <taxon>Pseudomonadati</taxon>
        <taxon>Pseudomonadota</taxon>
        <taxon>Acidithiobacillia</taxon>
        <taxon>Acidithiobacillales</taxon>
        <taxon>Acidithiobacillaceae</taxon>
        <taxon>Igneacidithiobacillus</taxon>
    </lineage>
</organism>